<name>A0A1E1LFJ7_9HELO</name>
<protein>
    <submittedName>
        <fullName evidence="2">Uncharacterized protein</fullName>
    </submittedName>
</protein>
<dbReference type="EMBL" id="FJUX01000113">
    <property type="protein sequence ID" value="CZT09306.1"/>
    <property type="molecule type" value="Genomic_DNA"/>
</dbReference>
<keyword evidence="3" id="KW-1185">Reference proteome</keyword>
<gene>
    <name evidence="2" type="ORF">RAG0_14101</name>
</gene>
<sequence length="109" mass="11658">MSDVNPTPQSDLLHSLPNSPKIPSLILIKQLNPQSKIHPSLTTTITTNPLFISHPMSLQKTGTAASPSGEAKPPRRSPGQDRSVLDSRCVPSVPPEMKISDAFANLLGL</sequence>
<dbReference type="AlphaFoldDB" id="A0A1E1LFJ7"/>
<organism evidence="2 3">
    <name type="scientific">Rhynchosporium agropyri</name>
    <dbReference type="NCBI Taxonomy" id="914238"/>
    <lineage>
        <taxon>Eukaryota</taxon>
        <taxon>Fungi</taxon>
        <taxon>Dikarya</taxon>
        <taxon>Ascomycota</taxon>
        <taxon>Pezizomycotina</taxon>
        <taxon>Leotiomycetes</taxon>
        <taxon>Helotiales</taxon>
        <taxon>Ploettnerulaceae</taxon>
        <taxon>Rhynchosporium</taxon>
    </lineage>
</organism>
<feature type="compositionally biased region" description="Polar residues" evidence="1">
    <location>
        <begin position="54"/>
        <end position="66"/>
    </location>
</feature>
<dbReference type="Proteomes" id="UP000178912">
    <property type="component" value="Unassembled WGS sequence"/>
</dbReference>
<proteinExistence type="predicted"/>
<accession>A0A1E1LFJ7</accession>
<evidence type="ECO:0000313" key="3">
    <source>
        <dbReference type="Proteomes" id="UP000178912"/>
    </source>
</evidence>
<reference evidence="3" key="1">
    <citation type="submission" date="2016-03" db="EMBL/GenBank/DDBJ databases">
        <authorList>
            <person name="Guldener U."/>
        </authorList>
    </citation>
    <scope>NUCLEOTIDE SEQUENCE [LARGE SCALE GENOMIC DNA]</scope>
    <source>
        <strain evidence="3">04CH-RAC-A.6.1</strain>
    </source>
</reference>
<feature type="region of interest" description="Disordered" evidence="1">
    <location>
        <begin position="54"/>
        <end position="91"/>
    </location>
</feature>
<evidence type="ECO:0000256" key="1">
    <source>
        <dbReference type="SAM" id="MobiDB-lite"/>
    </source>
</evidence>
<evidence type="ECO:0000313" key="2">
    <source>
        <dbReference type="EMBL" id="CZT09306.1"/>
    </source>
</evidence>